<dbReference type="PROSITE" id="PS00061">
    <property type="entry name" value="ADH_SHORT"/>
    <property type="match status" value="1"/>
</dbReference>
<dbReference type="RefSeq" id="WP_014005756.1">
    <property type="nucleotide sequence ID" value="NZ_CBIGRP010000031.1"/>
</dbReference>
<organism evidence="3">
    <name type="scientific">Collimonas fungivorans</name>
    <dbReference type="NCBI Taxonomy" id="158899"/>
    <lineage>
        <taxon>Bacteria</taxon>
        <taxon>Pseudomonadati</taxon>
        <taxon>Pseudomonadota</taxon>
        <taxon>Betaproteobacteria</taxon>
        <taxon>Burkholderiales</taxon>
        <taxon>Oxalobacteraceae</taxon>
        <taxon>Collimonas</taxon>
    </lineage>
</organism>
<gene>
    <name evidence="3" type="ORF">CFter6_2189</name>
</gene>
<dbReference type="OrthoDB" id="7064009at2"/>
<comment type="similarity">
    <text evidence="1">Belongs to the short-chain dehydrogenases/reductases (SDR) family.</text>
</comment>
<dbReference type="PATRIC" id="fig|158899.10.peg.2188"/>
<dbReference type="OMA" id="MTYRASK"/>
<dbReference type="GO" id="GO:0016491">
    <property type="term" value="F:oxidoreductase activity"/>
    <property type="evidence" value="ECO:0007669"/>
    <property type="project" value="UniProtKB-KW"/>
</dbReference>
<dbReference type="SUPFAM" id="SSF51735">
    <property type="entry name" value="NAD(P)-binding Rossmann-fold domains"/>
    <property type="match status" value="1"/>
</dbReference>
<evidence type="ECO:0000256" key="1">
    <source>
        <dbReference type="ARBA" id="ARBA00006484"/>
    </source>
</evidence>
<dbReference type="Pfam" id="PF13561">
    <property type="entry name" value="adh_short_C2"/>
    <property type="match status" value="1"/>
</dbReference>
<evidence type="ECO:0000313" key="3">
    <source>
        <dbReference type="EMBL" id="AMO94877.1"/>
    </source>
</evidence>
<dbReference type="PRINTS" id="PR00080">
    <property type="entry name" value="SDRFAMILY"/>
</dbReference>
<name>A0A127PAV7_9BURK</name>
<sequence>MLEFSGKVAIVTGAGSGLGEAIATILYQGGASVVLADIDQQRCIDVAGRLDPEGAHTLPLQTDVSDHRAVEAMVAATMARFDGLHLAVNNAGITGPRETPTAEYDIETWQRVIATDLGGVFFCMKYQIPALLASGGGAIVNMSSAAGIVAVAGEAPYVAAKHGIIGLSKSVALEYAGRNIRVNAVGPGFIDTPEIRKLPQEEHDALAALHPMGRLGQAEEVGQLVAYLLSEQASFITGSFHSIDGGYTAR</sequence>
<reference evidence="3 4" key="1">
    <citation type="submission" date="2015-11" db="EMBL/GenBank/DDBJ databases">
        <title>Exploring the genomic traits of fungus-feeding bacterial genus Collimonas.</title>
        <authorList>
            <person name="Song C."/>
            <person name="Schmidt R."/>
            <person name="de Jager V."/>
            <person name="Krzyzanowska D."/>
            <person name="Jongedijk E."/>
            <person name="Cankar K."/>
            <person name="Beekwilder J."/>
            <person name="van Veen A."/>
            <person name="de Boer W."/>
            <person name="van Veen J.A."/>
            <person name="Garbeva P."/>
        </authorList>
    </citation>
    <scope>NUCLEOTIDE SEQUENCE [LARGE SCALE GENOMIC DNA]</scope>
    <source>
        <strain evidence="3 4">Ter6</strain>
    </source>
</reference>
<dbReference type="InterPro" id="IPR020904">
    <property type="entry name" value="Sc_DH/Rdtase_CS"/>
</dbReference>
<dbReference type="EMBL" id="CP013232">
    <property type="protein sequence ID" value="AMO94877.1"/>
    <property type="molecule type" value="Genomic_DNA"/>
</dbReference>
<dbReference type="InterPro" id="IPR002347">
    <property type="entry name" value="SDR_fam"/>
</dbReference>
<proteinExistence type="inferred from homology"/>
<dbReference type="NCBIfam" id="NF005559">
    <property type="entry name" value="PRK07231.1"/>
    <property type="match status" value="1"/>
</dbReference>
<dbReference type="PANTHER" id="PTHR24321:SF8">
    <property type="entry name" value="ESTRADIOL 17-BETA-DEHYDROGENASE 8-RELATED"/>
    <property type="match status" value="1"/>
</dbReference>
<protein>
    <submittedName>
        <fullName evidence="3">Short chain dehydrogenase family protein</fullName>
    </submittedName>
</protein>
<dbReference type="PANTHER" id="PTHR24321">
    <property type="entry name" value="DEHYDROGENASES, SHORT CHAIN"/>
    <property type="match status" value="1"/>
</dbReference>
<keyword evidence="2" id="KW-0560">Oxidoreductase</keyword>
<dbReference type="FunFam" id="3.40.50.720:FF:000084">
    <property type="entry name" value="Short-chain dehydrogenase reductase"/>
    <property type="match status" value="1"/>
</dbReference>
<evidence type="ECO:0000256" key="2">
    <source>
        <dbReference type="ARBA" id="ARBA00023002"/>
    </source>
</evidence>
<dbReference type="Proteomes" id="UP000072421">
    <property type="component" value="Chromosome"/>
</dbReference>
<dbReference type="PRINTS" id="PR00081">
    <property type="entry name" value="GDHRDH"/>
</dbReference>
<dbReference type="InterPro" id="IPR036291">
    <property type="entry name" value="NAD(P)-bd_dom_sf"/>
</dbReference>
<dbReference type="Gene3D" id="3.40.50.720">
    <property type="entry name" value="NAD(P)-binding Rossmann-like Domain"/>
    <property type="match status" value="1"/>
</dbReference>
<dbReference type="AlphaFoldDB" id="A0A127PAV7"/>
<accession>A0A127PAV7</accession>
<evidence type="ECO:0000313" key="4">
    <source>
        <dbReference type="Proteomes" id="UP000072421"/>
    </source>
</evidence>